<evidence type="ECO:0000313" key="1">
    <source>
        <dbReference type="EMBL" id="MBH8574589.1"/>
    </source>
</evidence>
<keyword evidence="2" id="KW-1185">Reference proteome</keyword>
<organism evidence="1 2">
    <name type="scientific">Dendronalium phyllosphericum CENA369</name>
    <dbReference type="NCBI Taxonomy" id="1725256"/>
    <lineage>
        <taxon>Bacteria</taxon>
        <taxon>Bacillati</taxon>
        <taxon>Cyanobacteriota</taxon>
        <taxon>Cyanophyceae</taxon>
        <taxon>Nostocales</taxon>
        <taxon>Nostocaceae</taxon>
        <taxon>Dendronalium</taxon>
        <taxon>Dendronalium phyllosphericum</taxon>
    </lineage>
</organism>
<dbReference type="Proteomes" id="UP000662314">
    <property type="component" value="Unassembled WGS sequence"/>
</dbReference>
<dbReference type="AlphaFoldDB" id="A0A8J7I253"/>
<dbReference type="RefSeq" id="WP_214433394.1">
    <property type="nucleotide sequence ID" value="NZ_CAWPUQ010000316.1"/>
</dbReference>
<accession>A0A8J7I253</accession>
<sequence>MEKKLLSQENITLGAYPGIEMNLWDEKERIFLTGRVFIVNQRLYMLLVGSDKNPQVSNVRKFFDSFELIQ</sequence>
<comment type="caution">
    <text evidence="1">The sequence shown here is derived from an EMBL/GenBank/DDBJ whole genome shotgun (WGS) entry which is preliminary data.</text>
</comment>
<name>A0A8J7I253_9NOST</name>
<evidence type="ECO:0000313" key="2">
    <source>
        <dbReference type="Proteomes" id="UP000662314"/>
    </source>
</evidence>
<protein>
    <submittedName>
        <fullName evidence="1">Uncharacterized protein</fullName>
    </submittedName>
</protein>
<dbReference type="EMBL" id="JAECZA010000079">
    <property type="protein sequence ID" value="MBH8574589.1"/>
    <property type="molecule type" value="Genomic_DNA"/>
</dbReference>
<gene>
    <name evidence="1" type="ORF">I8752_16470</name>
</gene>
<proteinExistence type="predicted"/>
<reference evidence="1 2" key="1">
    <citation type="journal article" date="2021" name="Int. J. Syst. Evol. Microbiol.">
        <title>Amazonocrinis nigriterrae gen. nov., sp. nov., Atlanticothrix silvestris gen. nov., sp. nov. and Dendronalium phyllosphericum gen. nov., sp. nov., nostocacean cyanobacteria from Brazilian environments.</title>
        <authorList>
            <person name="Alvarenga D.O."/>
            <person name="Andreote A.P.D."/>
            <person name="Branco L.H.Z."/>
            <person name="Delbaje E."/>
            <person name="Cruz R.B."/>
            <person name="Varani A.M."/>
            <person name="Fiore M.F."/>
        </authorList>
    </citation>
    <scope>NUCLEOTIDE SEQUENCE [LARGE SCALE GENOMIC DNA]</scope>
    <source>
        <strain evidence="1 2">CENA369</strain>
    </source>
</reference>